<feature type="region of interest" description="Disordered" evidence="1">
    <location>
        <begin position="520"/>
        <end position="563"/>
    </location>
</feature>
<evidence type="ECO:0000313" key="3">
    <source>
        <dbReference type="Proteomes" id="UP001383192"/>
    </source>
</evidence>
<proteinExistence type="predicted"/>
<name>A0AAW0B5G3_9AGAR</name>
<sequence>MGPGSREDYVDSKVGGWNWDKYVGMGASLCKRYREATKDHQRFSSEHEGLTSNLPDTLVEEWSEMCLRWENAPHPKKDIPNPYRIREEFMSEEKALQELELEEENRLAKGGTHYHAVSSAGFIVMGLEMRNVQDDLLQRLKELKNDPTTRQKKKVEELRVSLGKLFNTYEQLMPIYMPGLVQYLEDIDQREDSSDVDPADIKIWLPSDIPAEDRHRVCHPNIAAVEARLEVARCHDALHGIRHTLRIKSRMTLFKNTNVRGQRESGKAREVINRVVNRVHFYANRYRACRFALLKLWGDGEWEKTLQPLKDEDLRAMRDPALVRIGPGRKGNEEEDTEEEEAEFTRLLGSKLKRWGDGVPTVHSQSHSLSSNSNPSKPSFFFPSDLIHPDRTAADHRTVHGTGETRKSHSWIWWAGGRLDLEDGADENNNDILRSEWCKSRSRLLRAKEEILLVKEEMRRTLAYLEWRAQEWERCADLQPMPSSATPEGKRAYAVAQAQMQWGLKARFSSMFQRVIGGTDAVESDEHESEDSADDIEGEDGDGDTLWSDIEEDEDFGEEGLFV</sequence>
<dbReference type="AlphaFoldDB" id="A0AAW0B5G3"/>
<dbReference type="Proteomes" id="UP001383192">
    <property type="component" value="Unassembled WGS sequence"/>
</dbReference>
<evidence type="ECO:0000256" key="1">
    <source>
        <dbReference type="SAM" id="MobiDB-lite"/>
    </source>
</evidence>
<comment type="caution">
    <text evidence="2">The sequence shown here is derived from an EMBL/GenBank/DDBJ whole genome shotgun (WGS) entry which is preliminary data.</text>
</comment>
<keyword evidence="3" id="KW-1185">Reference proteome</keyword>
<protein>
    <submittedName>
        <fullName evidence="2">Uncharacterized protein</fullName>
    </submittedName>
</protein>
<evidence type="ECO:0000313" key="2">
    <source>
        <dbReference type="EMBL" id="KAK7021079.1"/>
    </source>
</evidence>
<organism evidence="2 3">
    <name type="scientific">Paramarasmius palmivorus</name>
    <dbReference type="NCBI Taxonomy" id="297713"/>
    <lineage>
        <taxon>Eukaryota</taxon>
        <taxon>Fungi</taxon>
        <taxon>Dikarya</taxon>
        <taxon>Basidiomycota</taxon>
        <taxon>Agaricomycotina</taxon>
        <taxon>Agaricomycetes</taxon>
        <taxon>Agaricomycetidae</taxon>
        <taxon>Agaricales</taxon>
        <taxon>Marasmiineae</taxon>
        <taxon>Marasmiaceae</taxon>
        <taxon>Paramarasmius</taxon>
    </lineage>
</organism>
<accession>A0AAW0B5G3</accession>
<reference evidence="2 3" key="1">
    <citation type="submission" date="2024-01" db="EMBL/GenBank/DDBJ databases">
        <title>A draft genome for a cacao thread blight-causing isolate of Paramarasmius palmivorus.</title>
        <authorList>
            <person name="Baruah I.K."/>
            <person name="Bukari Y."/>
            <person name="Amoako-Attah I."/>
            <person name="Meinhardt L.W."/>
            <person name="Bailey B.A."/>
            <person name="Cohen S.P."/>
        </authorList>
    </citation>
    <scope>NUCLEOTIDE SEQUENCE [LARGE SCALE GENOMIC DNA]</scope>
    <source>
        <strain evidence="2 3">GH-12</strain>
    </source>
</reference>
<gene>
    <name evidence="2" type="ORF">VNI00_017525</name>
</gene>
<feature type="compositionally biased region" description="Acidic residues" evidence="1">
    <location>
        <begin position="522"/>
        <end position="563"/>
    </location>
</feature>
<dbReference type="EMBL" id="JAYKXP010000176">
    <property type="protein sequence ID" value="KAK7021079.1"/>
    <property type="molecule type" value="Genomic_DNA"/>
</dbReference>